<reference evidence="1" key="3">
    <citation type="submission" date="2022-12" db="EMBL/GenBank/DDBJ databases">
        <authorList>
            <person name="Sun Q."/>
            <person name="Kim S."/>
        </authorList>
    </citation>
    <scope>NUCLEOTIDE SEQUENCE</scope>
    <source>
        <strain evidence="1">KCTC 12344</strain>
    </source>
</reference>
<evidence type="ECO:0000313" key="1">
    <source>
        <dbReference type="EMBL" id="GGY96672.1"/>
    </source>
</evidence>
<organism evidence="1 4">
    <name type="scientific">Pseudoduganella plicata</name>
    <dbReference type="NCBI Taxonomy" id="321984"/>
    <lineage>
        <taxon>Bacteria</taxon>
        <taxon>Pseudomonadati</taxon>
        <taxon>Pseudomonadota</taxon>
        <taxon>Betaproteobacteria</taxon>
        <taxon>Burkholderiales</taxon>
        <taxon>Oxalobacteraceae</taxon>
        <taxon>Telluria group</taxon>
        <taxon>Pseudoduganella</taxon>
    </lineage>
</organism>
<evidence type="ECO:0000313" key="3">
    <source>
        <dbReference type="Proteomes" id="UP000294359"/>
    </source>
</evidence>
<reference evidence="1" key="1">
    <citation type="journal article" date="2014" name="Int. J. Syst. Evol. Microbiol.">
        <title>Complete genome sequence of Corynebacterium casei LMG S-19264T (=DSM 44701T), isolated from a smear-ripened cheese.</title>
        <authorList>
            <consortium name="US DOE Joint Genome Institute (JGI-PGF)"/>
            <person name="Walter F."/>
            <person name="Albersmeier A."/>
            <person name="Kalinowski J."/>
            <person name="Ruckert C."/>
        </authorList>
    </citation>
    <scope>NUCLEOTIDE SEQUENCE</scope>
    <source>
        <strain evidence="1">KCTC 12344</strain>
    </source>
</reference>
<sequence>MPELNSFSSNEVFSQRYLKPLLIDPLEDRLNATPDYAQILPPGAVATGRGAINDKSGVYASNSGLRARFVRTPNGWLYGDHVLLQWQQPGDVTHERESEQDVQYGVSVSEQPDMAGVPRLTVDIYGSLMRYERDAVSQRLWRGRQADLGRGWARVTLHWALQLQLIADANGRVNLISRARKSAPVADAGKSGGYIASDPLAHLLPLPRLTHAWDHGSASLSAVQDYLVSRLAAAIEPALYVDPQ</sequence>
<dbReference type="Proteomes" id="UP000619512">
    <property type="component" value="Unassembled WGS sequence"/>
</dbReference>
<evidence type="ECO:0000313" key="4">
    <source>
        <dbReference type="Proteomes" id="UP000619512"/>
    </source>
</evidence>
<dbReference type="RefSeq" id="WP_134383836.1">
    <property type="nucleotide sequence ID" value="NZ_BMWW01000005.1"/>
</dbReference>
<dbReference type="OrthoDB" id="8731502at2"/>
<accession>A0A4P7BCH3</accession>
<evidence type="ECO:0000313" key="2">
    <source>
        <dbReference type="EMBL" id="QBQ35597.1"/>
    </source>
</evidence>
<dbReference type="Proteomes" id="UP000294359">
    <property type="component" value="Chromosome"/>
</dbReference>
<protein>
    <submittedName>
        <fullName evidence="1">Uncharacterized protein</fullName>
    </submittedName>
</protein>
<dbReference type="EMBL" id="CP038026">
    <property type="protein sequence ID" value="QBQ35597.1"/>
    <property type="molecule type" value="Genomic_DNA"/>
</dbReference>
<proteinExistence type="predicted"/>
<reference evidence="2 3" key="2">
    <citation type="submission" date="2019-03" db="EMBL/GenBank/DDBJ databases">
        <title>Draft Genome Sequences of Six Type Strains of the Genus Massilia.</title>
        <authorList>
            <person name="Miess H."/>
            <person name="Frediansyhah A."/>
            <person name="Gross H."/>
        </authorList>
    </citation>
    <scope>NUCLEOTIDE SEQUENCE [LARGE SCALE GENOMIC DNA]</scope>
    <source>
        <strain evidence="2 3">DSM 17505</strain>
    </source>
</reference>
<name>A0A4P7BCH3_9BURK</name>
<keyword evidence="3" id="KW-1185">Reference proteome</keyword>
<dbReference type="AlphaFoldDB" id="A0A4P7BCH3"/>
<gene>
    <name evidence="2" type="ORF">E1742_05010</name>
    <name evidence="1" type="ORF">GCM10007388_32780</name>
</gene>
<dbReference type="EMBL" id="BMWW01000005">
    <property type="protein sequence ID" value="GGY96672.1"/>
    <property type="molecule type" value="Genomic_DNA"/>
</dbReference>